<evidence type="ECO:0000313" key="7">
    <source>
        <dbReference type="Proteomes" id="UP000291501"/>
    </source>
</evidence>
<keyword evidence="2" id="KW-0472">Membrane</keyword>
<feature type="chain" id="PRO_5042718555" description="Cell surface protein" evidence="3">
    <location>
        <begin position="36"/>
        <end position="2033"/>
    </location>
</feature>
<evidence type="ECO:0000256" key="1">
    <source>
        <dbReference type="SAM" id="MobiDB-lite"/>
    </source>
</evidence>
<evidence type="ECO:0000313" key="4">
    <source>
        <dbReference type="EMBL" id="TCD79020.1"/>
    </source>
</evidence>
<evidence type="ECO:0000256" key="2">
    <source>
        <dbReference type="SAM" id="Phobius"/>
    </source>
</evidence>
<name>A0A4R0WAA6_BIFLL</name>
<evidence type="ECO:0000313" key="8">
    <source>
        <dbReference type="Proteomes" id="UP000293475"/>
    </source>
</evidence>
<comment type="caution">
    <text evidence="6">The sequence shown here is derived from an EMBL/GenBank/DDBJ whole genome shotgun (WGS) entry which is preliminary data.</text>
</comment>
<sequence length="2033" mass="215936">MSFVTNSSFWRKSLIGAAVTVAALAMGATAVVASADSTSDLKPEQATGSVVSARSFKAVKAQPAAATTPKMDLAWYAADKDGKVADNAQPLTDGRTNASNVRLGVTITGFDGFPAGQFDRNGQYEGADKDKIAFTVTVGILGVKEVKYGDFHRTGNVQDGYTYTVEPNDGPAFALSGDPVTLDVTVAAPADPTAADAAIDLNQFKDGDGTSTITAPQLSYDSTKPAAVDTAVFGDVVDTDWLKGKDKDATDGTWFTTTSPSVTFTPVAAEAANVVSYEVTYPNGNGTKTDTVKADEAWTVPNGKTDLTKTTVTVTNWFGSASDAKPLSDLLDAKTVIVDPNAGTGLSLNLTGTTPDKGAVNNGTTYYSKVGGFSVSSTSAYFADELALLKANGIKLLTVPAADGTGATIPVCDADNLTNGAMDCGDAGLDLKTGNHTVSLNSALPGTPTVTQSFAIDTTAPTVAWKGYSKNGGIDIPFGKTLFAVDRKERALTFTVTDDGAGVGKVIASGIDPETDKQATVTLTNNGDGTYTFPLTKAGTYDLTDFTIQATDNAGTQSKAEKVNAIAGDKFTYTKIRIGKNVQPKTTVSVSGTDYINGTPKVTLTVKNNPWLADELKGLQEGAGTKDLNLLTSTLTAGDKTVYGGTFPVAGATVNGAGDEIVIAADAAKPLIDAKNTNGQYAITVTDNPTLLAVLGDVTNNAKTFGVDTQAPSFTGAAYQAGRDELTSTKDDSTSVVSRSAATITLDARDLLPDSTATGAGKDDAQTSGLAKVEAKVDYTTWNGDKVTGKWTELQRVNNDPNKVQLTLGDQDGKYTLAGVSLRATDKATTKPNVSDAETTLATVKAALAKSTDTTVAAAAKQLPDTLGVSKQTAKATLQLNDADPQKTYKEDPTNISLKVAGDPAFAYRWDVVKAGYANTDLLTGAVQYGDAGSKSFTFKISDATYKDSVITLGTANLPKRTETDKDATGKQFNGDYQLTLQKNFGNNVELFNAQSTGTTNYLLDTKRPVLTKISGPAGAKGETIVDTTVQGKSYTVFAKAGAQTFTVWIKDLLPNGQSSNDSAKNEAHTSGIKDDSVKLTIPDGTDLKGKTLAEGKTVNVTLDNEGKGQLTLDQEGFYDLSKITVSVNDNLGNALDKESFKKAPVQDNVKDYDAVVADVNGNDTKASFAVTKSDNSVPDSSDNNNKYFRGKVKVAYTITDHWFPIYAKLNAGKTNLLAGSTSNTTPLTGGQNEQNIKPLDASDAQWTEGDGYTWTLSGQKLLINGKTNEVEGNYTLHLAYAGLQAKANEASTQSKDVVLDWTAPKLGDLTASSEAPKKWDWIFSTDVFTATLNGISDNVSGVTADSTAFSTKHFDNWLSGKNDPAPVYAGDAAAGSISFTMDGDSQRVYLGETSLTIRDEAGNPVDTGRLNAYEGVNGNQAANALKGLNGVAIDTVAPTIAVSYDNNDVRNGKYYKAHRTGTVTLTESNFDFSKKYEGDRVVVTTSIDGKKATIPVSSFKNASGDLKTYVATFAADSDGDWTVDAAYTDPGDHPSNTIHEEFTVDTVAPKLTLTFDNNNVKNGKYYAADRNATIREVERNFSKDESVITVTAKDDNGADTAAPGPAGWQRTGGTRESTEWTNSVAFTGEAHFTIKATATDLAGNKAEEVSEPEFVVDKTKPQIKIDRVEDKTAYAGTVAPLIDFNDVNIDMKNVSYTLVGDHRGELKGDKMPKNVTTDTANDRTVDFTDFERKVDFDDVYTIKAHGTDLAGNTFETKKTFSVNRFGSTYTFDADTTNLRGTYLKKAQDVQITEINVSGLDLSKRQIVIAKDDKATTLTNNDYKVATSDDKGWSRTVYTVPASRFNSDGFYRVQVQSMDEAGNLSQNTMDKKNADRKGTAEVNFAVDSTAPTASLLGIKSGTVYYSQQGQPASVDAKDNLGIKSTEVYVDGQLKDSWKGDATLKSTPSLTFDADAKSHEIVIHTIDKAGNEATSTYDNIYVASNWWQYATHTPWLRNTMIFGALVVLAAIAGAIVAVNQRRKQFAYRKNPFER</sequence>
<evidence type="ECO:0000313" key="9">
    <source>
        <dbReference type="Proteomes" id="UP000294241"/>
    </source>
</evidence>
<organism evidence="6 7">
    <name type="scientific">Bifidobacterium longum subsp. longum</name>
    <dbReference type="NCBI Taxonomy" id="1679"/>
    <lineage>
        <taxon>Bacteria</taxon>
        <taxon>Bacillati</taxon>
        <taxon>Actinomycetota</taxon>
        <taxon>Actinomycetes</taxon>
        <taxon>Bifidobacteriales</taxon>
        <taxon>Bifidobacteriaceae</taxon>
        <taxon>Bifidobacterium</taxon>
    </lineage>
</organism>
<reference evidence="6" key="2">
    <citation type="submission" date="2019-02" db="EMBL/GenBank/DDBJ databases">
        <authorList>
            <person name="Odamaki T."/>
        </authorList>
    </citation>
    <scope>NUCLEOTIDE SEQUENCE</scope>
    <source>
        <strain evidence="4">MCC10004</strain>
        <strain evidence="5">MCC10100</strain>
        <strain evidence="6">MCC10126</strain>
    </source>
</reference>
<evidence type="ECO:0000256" key="3">
    <source>
        <dbReference type="SAM" id="SignalP"/>
    </source>
</evidence>
<protein>
    <recommendedName>
        <fullName evidence="10">Cell surface protein</fullName>
    </recommendedName>
</protein>
<accession>A0A4R0WAA6</accession>
<keyword evidence="3" id="KW-0732">Signal</keyword>
<keyword evidence="2" id="KW-1133">Transmembrane helix</keyword>
<dbReference type="RefSeq" id="WP_065437293.1">
    <property type="nucleotide sequence ID" value="NZ_BCYK01000043.1"/>
</dbReference>
<dbReference type="Proteomes" id="UP000294241">
    <property type="component" value="Unassembled WGS sequence"/>
</dbReference>
<evidence type="ECO:0000313" key="5">
    <source>
        <dbReference type="EMBL" id="TCF40408.1"/>
    </source>
</evidence>
<gene>
    <name evidence="4" type="ORF">MCC10004_0407</name>
    <name evidence="5" type="ORF">MCC10100_0449</name>
    <name evidence="6" type="ORF">MCC10126_0491</name>
</gene>
<feature type="signal peptide" evidence="3">
    <location>
        <begin position="1"/>
        <end position="35"/>
    </location>
</feature>
<dbReference type="Proteomes" id="UP000291501">
    <property type="component" value="Unassembled WGS sequence"/>
</dbReference>
<reference evidence="7 8" key="1">
    <citation type="journal article" date="2018" name="Sci. Rep.">
        <title>Genomic diversity and distribution of Bifidobacterium longum subsp. longum across the human lifespan.</title>
        <authorList>
            <person name="Odamaki T."/>
            <person name="Bottacini F."/>
            <person name="Kato K."/>
            <person name="Mitsuyama E."/>
            <person name="Yoshida K."/>
            <person name="Horigome A."/>
            <person name="Xiao J.Z."/>
            <person name="van Sinderen D."/>
        </authorList>
    </citation>
    <scope>NUCLEOTIDE SEQUENCE [LARGE SCALE GENOMIC DNA]</scope>
    <source>
        <strain evidence="4 8">MCC10004</strain>
        <strain evidence="5 9">MCC10100</strain>
        <strain evidence="6 7">MCC10126</strain>
    </source>
</reference>
<keyword evidence="2" id="KW-0812">Transmembrane</keyword>
<dbReference type="EMBL" id="SHTN01000007">
    <property type="protein sequence ID" value="TCF84983.1"/>
    <property type="molecule type" value="Genomic_DNA"/>
</dbReference>
<dbReference type="EMBL" id="SHST01000015">
    <property type="protein sequence ID" value="TCF40408.1"/>
    <property type="molecule type" value="Genomic_DNA"/>
</dbReference>
<feature type="transmembrane region" description="Helical" evidence="2">
    <location>
        <begin position="1999"/>
        <end position="2018"/>
    </location>
</feature>
<proteinExistence type="predicted"/>
<evidence type="ECO:0000313" key="6">
    <source>
        <dbReference type="EMBL" id="TCF84983.1"/>
    </source>
</evidence>
<feature type="region of interest" description="Disordered" evidence="1">
    <location>
        <begin position="1596"/>
        <end position="1618"/>
    </location>
</feature>
<dbReference type="EMBL" id="SHPO01000008">
    <property type="protein sequence ID" value="TCD79020.1"/>
    <property type="molecule type" value="Genomic_DNA"/>
</dbReference>
<dbReference type="Proteomes" id="UP000293475">
    <property type="component" value="Unassembled WGS sequence"/>
</dbReference>
<evidence type="ECO:0008006" key="10">
    <source>
        <dbReference type="Google" id="ProtNLM"/>
    </source>
</evidence>